<sequence>MLVLFVESINKTNIPKKRLSLSYLRKLNGLLRSRFQTSMNRERGKYRGNSPTSRGYDSKFWRKDSRAYPNKDSFTPNKVVFGPNAPCFLGEFAIATRPDTYLMS</sequence>
<dbReference type="AlphaFoldDB" id="Q10YG5"/>
<dbReference type="KEGG" id="ter:Tery_3644"/>
<accession>Q10YG5</accession>
<name>Q10YG5_TRIEI</name>
<evidence type="ECO:0000313" key="1">
    <source>
        <dbReference type="EMBL" id="ABG52709.1"/>
    </source>
</evidence>
<gene>
    <name evidence="1" type="ordered locus">Tery_3644</name>
</gene>
<proteinExistence type="predicted"/>
<organism evidence="1">
    <name type="scientific">Trichodesmium erythraeum (strain IMS101)</name>
    <dbReference type="NCBI Taxonomy" id="203124"/>
    <lineage>
        <taxon>Bacteria</taxon>
        <taxon>Bacillati</taxon>
        <taxon>Cyanobacteriota</taxon>
        <taxon>Cyanophyceae</taxon>
        <taxon>Oscillatoriophycideae</taxon>
        <taxon>Oscillatoriales</taxon>
        <taxon>Microcoleaceae</taxon>
        <taxon>Trichodesmium</taxon>
    </lineage>
</organism>
<dbReference type="EMBL" id="CP000393">
    <property type="protein sequence ID" value="ABG52709.1"/>
    <property type="molecule type" value="Genomic_DNA"/>
</dbReference>
<dbReference type="HOGENOM" id="CLU_2248892_0_0_3"/>
<protein>
    <submittedName>
        <fullName evidence="1">Uncharacterized protein</fullName>
    </submittedName>
</protein>
<reference evidence="1" key="1">
    <citation type="submission" date="2006-06" db="EMBL/GenBank/DDBJ databases">
        <title>Complete sequence of Trichodesmium erythraeum IMS101.</title>
        <authorList>
            <consortium name="US DOE Joint Genome Institute"/>
            <person name="Copeland A."/>
            <person name="Lucas S."/>
            <person name="Lapidus A."/>
            <person name="Barry K."/>
            <person name="Detter J.C."/>
            <person name="Glavina del Rio T."/>
            <person name="Hammon N."/>
            <person name="Israni S."/>
            <person name="Dalin E."/>
            <person name="Tice H."/>
            <person name="Pitluck S."/>
            <person name="Kiss H."/>
            <person name="Munk A.C."/>
            <person name="Brettin T."/>
            <person name="Bruce D."/>
            <person name="Han C."/>
            <person name="Tapia R."/>
            <person name="Gilna P."/>
            <person name="Schmutz J."/>
            <person name="Larimer F."/>
            <person name="Land M."/>
            <person name="Hauser L."/>
            <person name="Kyrpides N."/>
            <person name="Kim E."/>
            <person name="Richardson P."/>
        </authorList>
    </citation>
    <scope>NUCLEOTIDE SEQUENCE [LARGE SCALE GENOMIC DNA]</scope>
    <source>
        <strain evidence="1">IMS101</strain>
    </source>
</reference>